<dbReference type="SUPFAM" id="SSF48179">
    <property type="entry name" value="6-phosphogluconate dehydrogenase C-terminal domain-like"/>
    <property type="match status" value="1"/>
</dbReference>
<keyword evidence="1" id="KW-0560">Oxidoreductase</keyword>
<dbReference type="Proteomes" id="UP000553059">
    <property type="component" value="Unassembled WGS sequence"/>
</dbReference>
<feature type="domain" description="Glycerol-3-phosphate dehydrogenase NAD-dependent N-terminal" evidence="2">
    <location>
        <begin position="4"/>
        <end position="111"/>
    </location>
</feature>
<evidence type="ECO:0000313" key="5">
    <source>
        <dbReference type="Proteomes" id="UP000553059"/>
    </source>
</evidence>
<dbReference type="Pfam" id="PF02317">
    <property type="entry name" value="Octopine_DH"/>
    <property type="match status" value="1"/>
</dbReference>
<evidence type="ECO:0000259" key="2">
    <source>
        <dbReference type="Pfam" id="PF01210"/>
    </source>
</evidence>
<proteinExistence type="predicted"/>
<name>A0A7C6Z5W1_9FIRM</name>
<dbReference type="InterPro" id="IPR013328">
    <property type="entry name" value="6PGD_dom2"/>
</dbReference>
<dbReference type="Gene3D" id="3.40.50.720">
    <property type="entry name" value="NAD(P)-binding Rossmann-like Domain"/>
    <property type="match status" value="1"/>
</dbReference>
<dbReference type="InterPro" id="IPR051729">
    <property type="entry name" value="Opine/Lysopine_DH"/>
</dbReference>
<evidence type="ECO:0000259" key="3">
    <source>
        <dbReference type="Pfam" id="PF02317"/>
    </source>
</evidence>
<dbReference type="GO" id="GO:0016616">
    <property type="term" value="F:oxidoreductase activity, acting on the CH-OH group of donors, NAD or NADP as acceptor"/>
    <property type="evidence" value="ECO:0007669"/>
    <property type="project" value="InterPro"/>
</dbReference>
<protein>
    <submittedName>
        <fullName evidence="4">NAD/NADP octopine/nopaline dehydrogenase</fullName>
    </submittedName>
</protein>
<dbReference type="PANTHER" id="PTHR38015:SF1">
    <property type="entry name" value="OPINE DEHYDROGENASE DOMAIN-CONTAINING PROTEIN"/>
    <property type="match status" value="1"/>
</dbReference>
<evidence type="ECO:0000313" key="4">
    <source>
        <dbReference type="EMBL" id="HHY27985.1"/>
    </source>
</evidence>
<dbReference type="InterPro" id="IPR008927">
    <property type="entry name" value="6-PGluconate_DH-like_C_sf"/>
</dbReference>
<accession>A0A7C6Z5W1</accession>
<gene>
    <name evidence="4" type="ORF">GX523_14815</name>
</gene>
<dbReference type="GO" id="GO:0051287">
    <property type="term" value="F:NAD binding"/>
    <property type="evidence" value="ECO:0007669"/>
    <property type="project" value="InterPro"/>
</dbReference>
<dbReference type="InterPro" id="IPR011128">
    <property type="entry name" value="G3P_DH_NAD-dep_N"/>
</dbReference>
<feature type="domain" description="Opine dehydrogenase" evidence="3">
    <location>
        <begin position="204"/>
        <end position="367"/>
    </location>
</feature>
<reference evidence="4 5" key="1">
    <citation type="journal article" date="2020" name="Biotechnol. Biofuels">
        <title>New insights from the biogas microbiome by comprehensive genome-resolved metagenomics of nearly 1600 species originating from multiple anaerobic digesters.</title>
        <authorList>
            <person name="Campanaro S."/>
            <person name="Treu L."/>
            <person name="Rodriguez-R L.M."/>
            <person name="Kovalovszki A."/>
            <person name="Ziels R.M."/>
            <person name="Maus I."/>
            <person name="Zhu X."/>
            <person name="Kougias P.G."/>
            <person name="Basile A."/>
            <person name="Luo G."/>
            <person name="Schluter A."/>
            <person name="Konstantinidis K.T."/>
            <person name="Angelidaki I."/>
        </authorList>
    </citation>
    <scope>NUCLEOTIDE SEQUENCE [LARGE SCALE GENOMIC DNA]</scope>
    <source>
        <strain evidence="4">AS05jafATM_4</strain>
    </source>
</reference>
<dbReference type="InterPro" id="IPR003421">
    <property type="entry name" value="Opine_DH"/>
</dbReference>
<dbReference type="InterPro" id="IPR036291">
    <property type="entry name" value="NAD(P)-bd_dom_sf"/>
</dbReference>
<dbReference type="SUPFAM" id="SSF51735">
    <property type="entry name" value="NAD(P)-binding Rossmann-fold domains"/>
    <property type="match status" value="1"/>
</dbReference>
<dbReference type="Pfam" id="PF01210">
    <property type="entry name" value="NAD_Gly3P_dh_N"/>
    <property type="match status" value="1"/>
</dbReference>
<dbReference type="PANTHER" id="PTHR38015">
    <property type="entry name" value="BLR6086 PROTEIN"/>
    <property type="match status" value="1"/>
</dbReference>
<organism evidence="4 5">
    <name type="scientific">Desulfitobacterium dehalogenans</name>
    <dbReference type="NCBI Taxonomy" id="36854"/>
    <lineage>
        <taxon>Bacteria</taxon>
        <taxon>Bacillati</taxon>
        <taxon>Bacillota</taxon>
        <taxon>Clostridia</taxon>
        <taxon>Eubacteriales</taxon>
        <taxon>Desulfitobacteriaceae</taxon>
        <taxon>Desulfitobacterium</taxon>
    </lineage>
</organism>
<comment type="caution">
    <text evidence="4">The sequence shown here is derived from an EMBL/GenBank/DDBJ whole genome shotgun (WGS) entry which is preliminary data.</text>
</comment>
<dbReference type="Gene3D" id="1.10.1040.10">
    <property type="entry name" value="N-(1-d-carboxylethyl)-l-norvaline Dehydrogenase, domain 2"/>
    <property type="match status" value="1"/>
</dbReference>
<dbReference type="AlphaFoldDB" id="A0A7C6Z5W1"/>
<dbReference type="GO" id="GO:0046168">
    <property type="term" value="P:glycerol-3-phosphate catabolic process"/>
    <property type="evidence" value="ECO:0007669"/>
    <property type="project" value="InterPro"/>
</dbReference>
<sequence length="400" mass="43977">MAIITIIGAGNGAHALAADCKLGGAEVRMFEFTRFNNKVKGIMNSRRIRFEGIEMNYEKFKRNGTAVIDMVTYDMREAVHGANHILVSVQAQGFEAVFEELAPLLEDGQTVSIFPDNFGSLILRRIMRDKGLNTKVIIAGFSSLVYGARLTDYNNMETETDVVNVTYRENEIRVDTLPSSDFDAYLSASKEIPAFDATTLIQGDTVLDIGLSNVNVLLHVPAVILNAGAIENWGIIPNVGAPDVYYDIYAHGVSPSVGRVQYAFYQDLVAVAKAFGVGIGPVEEDVLQSRMGLIGQMFYGADYRLPFSEPLDQTTWLPTPKGARFSMDSRYITEDVPVGCCGAMSFANVLQVETPVISAMTNLSNIMMKTDYCKTGYSLKSFGLEKMTAVEMVEYMRAGK</sequence>
<evidence type="ECO:0000256" key="1">
    <source>
        <dbReference type="ARBA" id="ARBA00023002"/>
    </source>
</evidence>
<dbReference type="EMBL" id="DUTF01000328">
    <property type="protein sequence ID" value="HHY27985.1"/>
    <property type="molecule type" value="Genomic_DNA"/>
</dbReference>